<reference evidence="2" key="1">
    <citation type="submission" date="2016-11" db="EMBL/GenBank/DDBJ databases">
        <authorList>
            <person name="Varghese N."/>
            <person name="Submissions S."/>
        </authorList>
    </citation>
    <scope>NUCLEOTIDE SEQUENCE [LARGE SCALE GENOMIC DNA]</scope>
    <source>
        <strain evidence="2">DSM 27370</strain>
    </source>
</reference>
<dbReference type="EMBL" id="FQUC01000001">
    <property type="protein sequence ID" value="SHE56654.1"/>
    <property type="molecule type" value="Genomic_DNA"/>
</dbReference>
<organism evidence="1 2">
    <name type="scientific">Dysgonomonas macrotermitis</name>
    <dbReference type="NCBI Taxonomy" id="1346286"/>
    <lineage>
        <taxon>Bacteria</taxon>
        <taxon>Pseudomonadati</taxon>
        <taxon>Bacteroidota</taxon>
        <taxon>Bacteroidia</taxon>
        <taxon>Bacteroidales</taxon>
        <taxon>Dysgonomonadaceae</taxon>
        <taxon>Dysgonomonas</taxon>
    </lineage>
</organism>
<sequence length="278" mass="32459">MIINSIDEFVSFIPTAYGYNPDDKMSDYDIIKPFLQESEIWVKDELLGADLFSFAEMGTDQELHDSIARVIACSAYYSCIPFVDLIQTPNGFAVVSNSNQAPASKERVERLLNWVKTRYSEAVDMLILMVFKNQDYNLLWKKSDNYNRYTECLIMTAASLRKYGRKDAQRDTLDELHPMLMSYQMQIAKMISPEYMDELIQKRRNQDLTDSDMVVLLFLYSVIGLMLKKEHVYPMLETIVNTMVKDLDQYPAYKNSETYRLKISDKFQNSKDSSIFVW</sequence>
<evidence type="ECO:0000313" key="1">
    <source>
        <dbReference type="EMBL" id="SHE56654.1"/>
    </source>
</evidence>
<name>A0A1M4UJ21_9BACT</name>
<accession>A0A1M4UJ21</accession>
<dbReference type="Proteomes" id="UP000184480">
    <property type="component" value="Unassembled WGS sequence"/>
</dbReference>
<dbReference type="Pfam" id="PF20459">
    <property type="entry name" value="DUF6712"/>
    <property type="match status" value="1"/>
</dbReference>
<dbReference type="InterPro" id="IPR046558">
    <property type="entry name" value="DUF6712"/>
</dbReference>
<dbReference type="AlphaFoldDB" id="A0A1M4UJ21"/>
<dbReference type="OrthoDB" id="1090625at2"/>
<gene>
    <name evidence="1" type="ORF">SAMN05444362_101617</name>
</gene>
<dbReference type="STRING" id="1346286.SAMN05444362_101617"/>
<protein>
    <submittedName>
        <fullName evidence="1">Uncharacterized protein</fullName>
    </submittedName>
</protein>
<evidence type="ECO:0000313" key="2">
    <source>
        <dbReference type="Proteomes" id="UP000184480"/>
    </source>
</evidence>
<proteinExistence type="predicted"/>
<keyword evidence="2" id="KW-1185">Reference proteome</keyword>
<dbReference type="RefSeq" id="WP_062175681.1">
    <property type="nucleotide sequence ID" value="NZ_BBXL01000001.1"/>
</dbReference>